<dbReference type="Proteomes" id="UP000257139">
    <property type="component" value="Plasmid CBM2594_p"/>
</dbReference>
<evidence type="ECO:0000313" key="3">
    <source>
        <dbReference type="EMBL" id="SOY78282.1"/>
    </source>
</evidence>
<protein>
    <submittedName>
        <fullName evidence="4">Uncharacterized protein</fullName>
    </submittedName>
</protein>
<evidence type="ECO:0000313" key="6">
    <source>
        <dbReference type="Proteomes" id="UP000254259"/>
    </source>
</evidence>
<dbReference type="OMA" id="WDKWLWS"/>
<geneLocation type="plasmid" evidence="6">
    <name>cbm2636p</name>
</geneLocation>
<gene>
    <name evidence="3" type="ORF">CBM2586_P90033</name>
    <name evidence="2" type="ORF">CBM2589_P90061</name>
    <name evidence="4" type="ORF">CBM2594_P30061</name>
    <name evidence="5" type="ORF">CBM2636_P10218</name>
</gene>
<geneLocation type="plasmid" evidence="5">
    <name>CBM2636p</name>
</geneLocation>
<evidence type="ECO:0000313" key="2">
    <source>
        <dbReference type="EMBL" id="SOY77438.1"/>
    </source>
</evidence>
<feature type="region of interest" description="Disordered" evidence="1">
    <location>
        <begin position="107"/>
        <end position="161"/>
    </location>
</feature>
<evidence type="ECO:0000313" key="8">
    <source>
        <dbReference type="Proteomes" id="UP000257016"/>
    </source>
</evidence>
<feature type="compositionally biased region" description="Basic and acidic residues" evidence="1">
    <location>
        <begin position="139"/>
        <end position="152"/>
    </location>
</feature>
<dbReference type="AlphaFoldDB" id="A0A375GS68"/>
<dbReference type="Proteomes" id="UP000257016">
    <property type="component" value="Unassembled WGS sequence"/>
</dbReference>
<feature type="compositionally biased region" description="Basic and acidic residues" evidence="1">
    <location>
        <begin position="123"/>
        <end position="132"/>
    </location>
</feature>
<evidence type="ECO:0000313" key="7">
    <source>
        <dbReference type="Proteomes" id="UP000256297"/>
    </source>
</evidence>
<dbReference type="Proteomes" id="UP000254259">
    <property type="component" value="Plasmid CBM2636p"/>
</dbReference>
<evidence type="ECO:0000256" key="1">
    <source>
        <dbReference type="SAM" id="MobiDB-lite"/>
    </source>
</evidence>
<geneLocation type="plasmid" evidence="8">
    <name>cbm2586_p</name>
</geneLocation>
<dbReference type="EMBL" id="OFSN01000066">
    <property type="protein sequence ID" value="SOY78282.1"/>
    <property type="molecule type" value="Genomic_DNA"/>
</dbReference>
<geneLocation type="plasmid" evidence="9">
    <name>cbm2594_p</name>
</geneLocation>
<evidence type="ECO:0000313" key="4">
    <source>
        <dbReference type="EMBL" id="SPC25362.1"/>
    </source>
</evidence>
<dbReference type="EMBL" id="OFSP01000077">
    <property type="protein sequence ID" value="SOY77438.1"/>
    <property type="molecule type" value="Genomic_DNA"/>
</dbReference>
<dbReference type="EMBL" id="LT984815">
    <property type="protein sequence ID" value="SPD69307.1"/>
    <property type="molecule type" value="Genomic_DNA"/>
</dbReference>
<evidence type="ECO:0000313" key="5">
    <source>
        <dbReference type="EMBL" id="SPD69307.1"/>
    </source>
</evidence>
<name>A0A375GS68_9BURK</name>
<proteinExistence type="predicted"/>
<dbReference type="GeneID" id="29763731"/>
<geneLocation type="plasmid" evidence="7">
    <name>cbm2589_p</name>
</geneLocation>
<accession>A0A375GS68</accession>
<evidence type="ECO:0000313" key="9">
    <source>
        <dbReference type="Proteomes" id="UP000257139"/>
    </source>
</evidence>
<keyword evidence="5" id="KW-0614">Plasmid</keyword>
<dbReference type="EMBL" id="OGUU01000036">
    <property type="protein sequence ID" value="SPC25362.1"/>
    <property type="molecule type" value="Genomic_DNA"/>
</dbReference>
<dbReference type="Proteomes" id="UP000256297">
    <property type="component" value="Plasmid CBM2589_p"/>
</dbReference>
<sequence length="264" mass="29081">MTLFGVLKRAVATILGQPPVVASRAANEVPVGTGADNEFQILINGVPNLFRDEGDHVVHFVAVFDRSIQHTAFGHKVLPEVVPRWHKLGRYDGECVTPQSVAEAVMRQAKEGASAAPLPQSKGSDESRESRGPRTAQHQRPDHRPAKTEPRSDGNASRSNYTVGKLVEWGEMEFPNRKPGGKATYTSFAVKLDTHAGERTLQGEGLKDALADAACKIGDRVGIKRLHKEKVPAFNHATGRPVLDPETGEQKLWDRWVWQVNRIH</sequence>
<dbReference type="RefSeq" id="WP_012354546.1">
    <property type="nucleotide sequence ID" value="NZ_CBCRZP010000050.1"/>
</dbReference>
<reference evidence="6 7" key="1">
    <citation type="submission" date="2018-01" db="EMBL/GenBank/DDBJ databases">
        <authorList>
            <person name="Clerissi C."/>
        </authorList>
    </citation>
    <scope>NUCLEOTIDE SEQUENCE [LARGE SCALE GENOMIC DNA]</scope>
    <source>
        <strain evidence="3">Cupriavidus taiwanensis LMG 19430</strain>
        <strain evidence="2">Cupriavidus taiwanensis STM 3521</strain>
        <strain evidence="4">Cupriavidus taiwanensis STM 6021</strain>
        <strain evidence="5">Cupriavidus taiwanensis SWF 66322</strain>
        <plasmid evidence="8">cbm2586_p</plasmid>
        <plasmid evidence="7">cbm2589_p</plasmid>
        <plasmid evidence="9">cbm2594_p</plasmid>
        <plasmid evidence="5">CBM2636p</plasmid>
        <plasmid evidence="6">cbm2636p</plasmid>
    </source>
</reference>
<organism evidence="4 9">
    <name type="scientific">Cupriavidus taiwanensis</name>
    <dbReference type="NCBI Taxonomy" id="164546"/>
    <lineage>
        <taxon>Bacteria</taxon>
        <taxon>Pseudomonadati</taxon>
        <taxon>Pseudomonadota</taxon>
        <taxon>Betaproteobacteria</taxon>
        <taxon>Burkholderiales</taxon>
        <taxon>Burkholderiaceae</taxon>
        <taxon>Cupriavidus</taxon>
    </lineage>
</organism>